<dbReference type="SUPFAM" id="SSF49265">
    <property type="entry name" value="Fibronectin type III"/>
    <property type="match status" value="3"/>
</dbReference>
<dbReference type="SMART" id="SM00408">
    <property type="entry name" value="IGc2"/>
    <property type="match status" value="3"/>
</dbReference>
<dbReference type="Proteomes" id="UP000429181">
    <property type="component" value="Chromosome 10"/>
</dbReference>
<dbReference type="InterPro" id="IPR013783">
    <property type="entry name" value="Ig-like_fold"/>
</dbReference>
<feature type="compositionally biased region" description="Pro residues" evidence="16">
    <location>
        <begin position="1418"/>
        <end position="1432"/>
    </location>
</feature>
<keyword evidence="12" id="KW-0393">Immunoglobulin domain</keyword>
<gene>
    <name evidence="19" type="primary">IGDCC4</name>
</gene>
<dbReference type="Pfam" id="PF13927">
    <property type="entry name" value="Ig_3"/>
    <property type="match status" value="1"/>
</dbReference>
<keyword evidence="4" id="KW-0597">Phosphoprotein</keyword>
<dbReference type="SUPFAM" id="SSF48726">
    <property type="entry name" value="Immunoglobulin"/>
    <property type="match status" value="3"/>
</dbReference>
<evidence type="ECO:0000259" key="17">
    <source>
        <dbReference type="PROSITE" id="PS50835"/>
    </source>
</evidence>
<feature type="region of interest" description="Disordered" evidence="16">
    <location>
        <begin position="856"/>
        <end position="876"/>
    </location>
</feature>
<feature type="compositionally biased region" description="Polar residues" evidence="16">
    <location>
        <begin position="8"/>
        <end position="25"/>
    </location>
</feature>
<dbReference type="FunFam" id="2.60.40.10:FF:000759">
    <property type="entry name" value="Immunoglobulin superfamily DCC subclass member 4"/>
    <property type="match status" value="1"/>
</dbReference>
<dbReference type="GO" id="GO:0005886">
    <property type="term" value="C:plasma membrane"/>
    <property type="evidence" value="ECO:0007669"/>
    <property type="project" value="UniProtKB-SubCell"/>
</dbReference>
<evidence type="ECO:0000256" key="15">
    <source>
        <dbReference type="ARBA" id="ARBA00080617"/>
    </source>
</evidence>
<evidence type="ECO:0000256" key="12">
    <source>
        <dbReference type="ARBA" id="ARBA00023319"/>
    </source>
</evidence>
<dbReference type="FunFam" id="2.60.40.10:FF:001755">
    <property type="entry name" value="Immunoglobulin superfamily DCC subclass member 4"/>
    <property type="match status" value="1"/>
</dbReference>
<comment type="similarity">
    <text evidence="2">Belongs to the immunoglobulin superfamily. DCC family.</text>
</comment>
<evidence type="ECO:0000259" key="18">
    <source>
        <dbReference type="PROSITE" id="PS50853"/>
    </source>
</evidence>
<evidence type="ECO:0000256" key="8">
    <source>
        <dbReference type="ARBA" id="ARBA00022989"/>
    </source>
</evidence>
<dbReference type="Gene3D" id="2.60.40.10">
    <property type="entry name" value="Immunoglobulins"/>
    <property type="match status" value="9"/>
</dbReference>
<dbReference type="FunFam" id="2.60.40.10:FF:001275">
    <property type="entry name" value="Immunoglobulin superfamily DCC subclass member 4"/>
    <property type="match status" value="1"/>
</dbReference>
<evidence type="ECO:0000256" key="3">
    <source>
        <dbReference type="ARBA" id="ARBA00022475"/>
    </source>
</evidence>
<dbReference type="GO" id="GO:0050768">
    <property type="term" value="P:negative regulation of neurogenesis"/>
    <property type="evidence" value="ECO:0007669"/>
    <property type="project" value="UniProtKB-ARBA"/>
</dbReference>
<evidence type="ECO:0000256" key="5">
    <source>
        <dbReference type="ARBA" id="ARBA00022692"/>
    </source>
</evidence>
<feature type="domain" description="Fibronectin type-III" evidence="18">
    <location>
        <begin position="1037"/>
        <end position="1132"/>
    </location>
</feature>
<dbReference type="InterPro" id="IPR036116">
    <property type="entry name" value="FN3_sf"/>
</dbReference>
<dbReference type="Pfam" id="PF07679">
    <property type="entry name" value="I-set"/>
    <property type="match status" value="2"/>
</dbReference>
<dbReference type="GO" id="GO:0098609">
    <property type="term" value="P:cell-cell adhesion"/>
    <property type="evidence" value="ECO:0007669"/>
    <property type="project" value="TreeGrafter"/>
</dbReference>
<keyword evidence="10" id="KW-1015">Disulfide bond</keyword>
<feature type="compositionally biased region" description="Pro residues" evidence="16">
    <location>
        <begin position="144"/>
        <end position="162"/>
    </location>
</feature>
<proteinExistence type="inferred from homology"/>
<comment type="subcellular location">
    <subcellularLocation>
        <location evidence="1">Cell membrane</location>
        <topology evidence="1">Single-pass type I membrane protein</topology>
    </subcellularLocation>
</comment>
<dbReference type="PANTHER" id="PTHR44170">
    <property type="entry name" value="PROTEIN SIDEKICK"/>
    <property type="match status" value="1"/>
</dbReference>
<dbReference type="FunFam" id="2.60.40.10:FF:000455">
    <property type="entry name" value="Protogenin A"/>
    <property type="match status" value="1"/>
</dbReference>
<dbReference type="FunFam" id="2.60.40.10:FF:000551">
    <property type="entry name" value="Protogenin A"/>
    <property type="match status" value="1"/>
</dbReference>
<keyword evidence="11" id="KW-0325">Glycoprotein</keyword>
<dbReference type="FunFam" id="2.60.40.10:FF:001038">
    <property type="entry name" value="Immunoglobulin superfamily DCC subclass member 4"/>
    <property type="match status" value="1"/>
</dbReference>
<evidence type="ECO:0000256" key="16">
    <source>
        <dbReference type="SAM" id="MobiDB-lite"/>
    </source>
</evidence>
<feature type="domain" description="Fibronectin type-III" evidence="18">
    <location>
        <begin position="617"/>
        <end position="711"/>
    </location>
</feature>
<feature type="compositionally biased region" description="Gly residues" evidence="16">
    <location>
        <begin position="163"/>
        <end position="173"/>
    </location>
</feature>
<sequence>MARWGYQDRNQGLESASTEPGTQMLETLRQLQRKEIETSRQKEIPRQRRRDKQTQKPTAQMGGGGGAMATRSRRGTRAQTPAGRSTREAQVTARGQGRRRGSTCRARLAPPPGRLAQDGDGGAGEAAAAPAPAPAPAQARAPEAAPPPAAPRLPGPLTPGAPSPGGGGGGGRGAGRRRRRQPGPGPMSRGDAGRGSGLIALTFCLLTARGEQPLPQETTVSLSCGAGPLQVILGPEQALVLDCSLGVAATGPPTSVTWSKDGGALPEHKHLRLLPNGSLWLSQLPTVDGTDEADPGASEVIEGSYSCLAHGPLGVMASQAAVVKLATLAGFSLHPESQTVEENGTARFQCQIEGLPTPVITWEKDQVTVPEEPRLITLPNGVLQILDVQEGDAGSYRCVATNSAQQRFSQEALLRVAHRGSLASAGGQDVVIVAAPENTTVVSGQSVVMECVASADPTPFVSWVRQDGKPISTDVIVLGRTNLLITSAQPRHSGVYVCRANKPRRRDFATAAAELRVLAAPVISQAPEALSRTRASTARFVCRASGEPRPWLRWLHDGAPLRPNGRVKVQGGGGSLVITQIRLQDAGYYQCVAENGAGTACAAAPLAVVVREGLPSAPTRVTATPLSSSAVLVAWERPELHSEQIIGFSLHYQKARGVDNVEYQFAVNNDTTELQVRDLEPNTDYEFYVVAYSQLGASRTSSPALVHTLDDVPSAAPQLSLSSPNPSDIRVAWLPLPPSLSNGQVVKYKIEYGLGKEDQIFFTEVPGNETQFTLNSLQPSKVYRVRISAGTGAGYGAPSQWMQHRTPSVHNQSHVPFAPTELKVRARMESLVVSWQPPPHPAQISGYKLYWREVGAEEEETDGESPPGGRGDQAWDVGPVRLKKKVKQYELTQLVPGRLYEVKLVAFNKHEDGYAAVWKGKTEKAPTPDLPIQRGPPLPPAHVHAESNSSTSIWLRWKKPDFTTVKIVNYTVRFSPWGLRNASLVTYYTSSGEDILIGGLKPFTKYEFAVQSHGVDMDGPFGSVVERSTLPDRPSTPPSDLRLSPLTPSTVRLHWCPPTEPNGEIVEYLILYSNNHTQPEHQWTLLTTEGNIFSAEVHGLESDTRYFFKMGARTEVGPGPFSGLQDVITLQEKLSDSLDVHSVTGIIVGVCLGLLCLLACMCAGLRRSPHREALPGLSSSATAGNPALYSRARLAPPSPPAVHELESLVHPRPQDWSPPPTDIEDRAEVHSLMGGGASAGRGHSKRKISWAQPGGPSWAGSWAGCELPQAGPMPSLTRALLPPAGTGQTLLLQALVYEAIKGNGRKKPPPACRNQVEAEVIVHSDFSASIGTPDLHLQDLEPEDSLPSEAPDLTSSVVDLGQGEDWLDQEPGGCEQAAPGPDRLTCLPEAASDACPYSDLQSNEALEEAPGNNGQPKAPCPPGASPSLPKAPVPSSST</sequence>
<evidence type="ECO:0000256" key="1">
    <source>
        <dbReference type="ARBA" id="ARBA00004251"/>
    </source>
</evidence>
<evidence type="ECO:0000256" key="11">
    <source>
        <dbReference type="ARBA" id="ARBA00023180"/>
    </source>
</evidence>
<dbReference type="InterPro" id="IPR003598">
    <property type="entry name" value="Ig_sub2"/>
</dbReference>
<feature type="region of interest" description="Disordered" evidence="16">
    <location>
        <begin position="1333"/>
        <end position="1438"/>
    </location>
</feature>
<keyword evidence="8" id="KW-1133">Transmembrane helix</keyword>
<feature type="domain" description="Ig-like" evidence="17">
    <location>
        <begin position="521"/>
        <end position="607"/>
    </location>
</feature>
<evidence type="ECO:0000256" key="13">
    <source>
        <dbReference type="ARBA" id="ARBA00067435"/>
    </source>
</evidence>
<evidence type="ECO:0000313" key="19">
    <source>
        <dbReference type="Ensembl" id="ENSBIXP00005001472.1"/>
    </source>
</evidence>
<dbReference type="FunFam" id="2.60.40.10:FF:000456">
    <property type="entry name" value="protogenin isoform X2"/>
    <property type="match status" value="1"/>
</dbReference>
<evidence type="ECO:0000256" key="10">
    <source>
        <dbReference type="ARBA" id="ARBA00023157"/>
    </source>
</evidence>
<dbReference type="InterPro" id="IPR003599">
    <property type="entry name" value="Ig_sub"/>
</dbReference>
<evidence type="ECO:0000256" key="14">
    <source>
        <dbReference type="ARBA" id="ARBA00076854"/>
    </source>
</evidence>
<feature type="domain" description="Fibronectin type-III" evidence="18">
    <location>
        <begin position="713"/>
        <end position="809"/>
    </location>
</feature>
<evidence type="ECO:0000256" key="2">
    <source>
        <dbReference type="ARBA" id="ARBA00009588"/>
    </source>
</evidence>
<organism evidence="19 20">
    <name type="scientific">Bos indicus x Bos taurus</name>
    <name type="common">Hybrid cattle</name>
    <dbReference type="NCBI Taxonomy" id="30522"/>
    <lineage>
        <taxon>Eukaryota</taxon>
        <taxon>Metazoa</taxon>
        <taxon>Chordata</taxon>
        <taxon>Craniata</taxon>
        <taxon>Vertebrata</taxon>
        <taxon>Euteleostomi</taxon>
        <taxon>Mammalia</taxon>
        <taxon>Eutheria</taxon>
        <taxon>Laurasiatheria</taxon>
        <taxon>Artiodactyla</taxon>
        <taxon>Ruminantia</taxon>
        <taxon>Pecora</taxon>
        <taxon>Bovidae</taxon>
        <taxon>Bovinae</taxon>
        <taxon>Bos</taxon>
    </lineage>
</organism>
<evidence type="ECO:0000256" key="9">
    <source>
        <dbReference type="ARBA" id="ARBA00023136"/>
    </source>
</evidence>
<dbReference type="CDD" id="cd00063">
    <property type="entry name" value="FN3"/>
    <property type="match status" value="5"/>
</dbReference>
<keyword evidence="3" id="KW-1003">Cell membrane</keyword>
<reference evidence="19" key="2">
    <citation type="submission" date="2025-08" db="UniProtKB">
        <authorList>
            <consortium name="Ensembl"/>
        </authorList>
    </citation>
    <scope>IDENTIFICATION</scope>
</reference>
<dbReference type="Ensembl" id="ENSBIXT00005014175.1">
    <property type="protein sequence ID" value="ENSBIXP00005001472.1"/>
    <property type="gene ID" value="ENSBIXG00005007962.1"/>
</dbReference>
<feature type="compositionally biased region" description="Low complexity" evidence="16">
    <location>
        <begin position="125"/>
        <end position="143"/>
    </location>
</feature>
<keyword evidence="9" id="KW-0472">Membrane</keyword>
<keyword evidence="7" id="KW-0677">Repeat</keyword>
<dbReference type="InterPro" id="IPR013098">
    <property type="entry name" value="Ig_I-set"/>
</dbReference>
<evidence type="ECO:0000256" key="4">
    <source>
        <dbReference type="ARBA" id="ARBA00022553"/>
    </source>
</evidence>
<name>A0A4W2F9H4_BOBOX</name>
<feature type="domain" description="Ig-like" evidence="17">
    <location>
        <begin position="215"/>
        <end position="309"/>
    </location>
</feature>
<keyword evidence="6" id="KW-0732">Signal</keyword>
<feature type="region of interest" description="Disordered" evidence="16">
    <location>
        <begin position="1233"/>
        <end position="1255"/>
    </location>
</feature>
<feature type="domain" description="Ig-like" evidence="17">
    <location>
        <begin position="312"/>
        <end position="409"/>
    </location>
</feature>
<dbReference type="SMART" id="SM00409">
    <property type="entry name" value="IG"/>
    <property type="match status" value="3"/>
</dbReference>
<feature type="domain" description="Ig-like" evidence="17">
    <location>
        <begin position="428"/>
        <end position="516"/>
    </location>
</feature>
<evidence type="ECO:0000256" key="6">
    <source>
        <dbReference type="ARBA" id="ARBA00022729"/>
    </source>
</evidence>
<accession>A0A4W2F9H4</accession>
<feature type="domain" description="Fibronectin type-III" evidence="18">
    <location>
        <begin position="939"/>
        <end position="1032"/>
    </location>
</feature>
<dbReference type="GeneTree" id="ENSGT00940000159637"/>
<evidence type="ECO:0000256" key="7">
    <source>
        <dbReference type="ARBA" id="ARBA00022737"/>
    </source>
</evidence>
<dbReference type="FunFam" id="2.60.40.10:FF:000273">
    <property type="entry name" value="contactin-3 isoform X1"/>
    <property type="match status" value="1"/>
</dbReference>
<feature type="compositionally biased region" description="Basic and acidic residues" evidence="16">
    <location>
        <begin position="32"/>
        <end position="46"/>
    </location>
</feature>
<dbReference type="SMART" id="SM00060">
    <property type="entry name" value="FN3"/>
    <property type="match status" value="5"/>
</dbReference>
<reference evidence="19 20" key="1">
    <citation type="submission" date="2018-11" db="EMBL/GenBank/DDBJ databases">
        <title>Haplotype-resolved cattle genomes.</title>
        <authorList>
            <person name="Low W.Y."/>
            <person name="Tearle R."/>
            <person name="Bickhart D.M."/>
            <person name="Rosen B.D."/>
            <person name="Koren S."/>
            <person name="Rhie A."/>
            <person name="Hiendleder S."/>
            <person name="Phillippy A.M."/>
            <person name="Smith T.P.L."/>
            <person name="Williams J.L."/>
        </authorList>
    </citation>
    <scope>NUCLEOTIDE SEQUENCE [LARGE SCALE GENOMIC DNA]</scope>
</reference>
<dbReference type="PROSITE" id="PS50853">
    <property type="entry name" value="FN3"/>
    <property type="match status" value="5"/>
</dbReference>
<dbReference type="InterPro" id="IPR036179">
    <property type="entry name" value="Ig-like_dom_sf"/>
</dbReference>
<dbReference type="InterPro" id="IPR003961">
    <property type="entry name" value="FN3_dom"/>
</dbReference>
<dbReference type="FunFam" id="2.60.40.10:FF:000299">
    <property type="entry name" value="protogenin isoform X2"/>
    <property type="match status" value="1"/>
</dbReference>
<feature type="region of interest" description="Disordered" evidence="16">
    <location>
        <begin position="1"/>
        <end position="194"/>
    </location>
</feature>
<evidence type="ECO:0000313" key="20">
    <source>
        <dbReference type="Proteomes" id="UP000429181"/>
    </source>
</evidence>
<protein>
    <recommendedName>
        <fullName evidence="13">Immunoglobulin superfamily DCC subclass member 4</fullName>
    </recommendedName>
    <alternativeName>
        <fullName evidence="15">Neighbor of punc e11</fullName>
    </alternativeName>
    <alternativeName>
        <fullName evidence="14">Protein DDM36</fullName>
    </alternativeName>
</protein>
<dbReference type="PROSITE" id="PS50835">
    <property type="entry name" value="IG_LIKE"/>
    <property type="match status" value="4"/>
</dbReference>
<dbReference type="PANTHER" id="PTHR44170:SF5">
    <property type="entry name" value="IMMUNOGLOBULIN SUPERFAMILY DCC SUBCLASS MEMBER 4"/>
    <property type="match status" value="1"/>
</dbReference>
<keyword evidence="5" id="KW-0812">Transmembrane</keyword>
<dbReference type="InterPro" id="IPR007110">
    <property type="entry name" value="Ig-like_dom"/>
</dbReference>
<dbReference type="Pfam" id="PF00041">
    <property type="entry name" value="fn3"/>
    <property type="match status" value="5"/>
</dbReference>
<feature type="domain" description="Fibronectin type-III" evidence="18">
    <location>
        <begin position="818"/>
        <end position="930"/>
    </location>
</feature>